<keyword evidence="2" id="KW-1185">Reference proteome</keyword>
<dbReference type="Proteomes" id="UP000030764">
    <property type="component" value="Unassembled WGS sequence"/>
</dbReference>
<dbReference type="EMBL" id="KL363329">
    <property type="protein sequence ID" value="KFD47374.1"/>
    <property type="molecule type" value="Genomic_DNA"/>
</dbReference>
<evidence type="ECO:0000313" key="2">
    <source>
        <dbReference type="Proteomes" id="UP000030764"/>
    </source>
</evidence>
<accession>A0A085LQX8</accession>
<dbReference type="AlphaFoldDB" id="A0A085LQX8"/>
<gene>
    <name evidence="1" type="ORF">M513_11737</name>
</gene>
<proteinExistence type="predicted"/>
<organism evidence="1 2">
    <name type="scientific">Trichuris suis</name>
    <name type="common">pig whipworm</name>
    <dbReference type="NCBI Taxonomy" id="68888"/>
    <lineage>
        <taxon>Eukaryota</taxon>
        <taxon>Metazoa</taxon>
        <taxon>Ecdysozoa</taxon>
        <taxon>Nematoda</taxon>
        <taxon>Enoplea</taxon>
        <taxon>Dorylaimia</taxon>
        <taxon>Trichinellida</taxon>
        <taxon>Trichuridae</taxon>
        <taxon>Trichuris</taxon>
    </lineage>
</organism>
<reference evidence="1 2" key="1">
    <citation type="journal article" date="2014" name="Nat. Genet.">
        <title>Genome and transcriptome of the porcine whipworm Trichuris suis.</title>
        <authorList>
            <person name="Jex A.R."/>
            <person name="Nejsum P."/>
            <person name="Schwarz E.M."/>
            <person name="Hu L."/>
            <person name="Young N.D."/>
            <person name="Hall R.S."/>
            <person name="Korhonen P.K."/>
            <person name="Liao S."/>
            <person name="Thamsborg S."/>
            <person name="Xia J."/>
            <person name="Xu P."/>
            <person name="Wang S."/>
            <person name="Scheerlinck J.P."/>
            <person name="Hofmann A."/>
            <person name="Sternberg P.W."/>
            <person name="Wang J."/>
            <person name="Gasser R.B."/>
        </authorList>
    </citation>
    <scope>NUCLEOTIDE SEQUENCE [LARGE SCALE GENOMIC DNA]</scope>
    <source>
        <strain evidence="1">DCEP-RM93M</strain>
    </source>
</reference>
<name>A0A085LQX8_9BILA</name>
<evidence type="ECO:0000313" key="1">
    <source>
        <dbReference type="EMBL" id="KFD47374.1"/>
    </source>
</evidence>
<sequence length="109" mass="12778">MVKYAKLLKAAFSWLCLEEMEYQDVKDILNYQQDELTTDELQGKQKGEKNQMMMKIRKLLRSMTTAELSDAALETTEQRLQWLEDNGSNAERSRTARRGVRELRALFIS</sequence>
<protein>
    <submittedName>
        <fullName evidence="1">Uncharacterized protein</fullName>
    </submittedName>
</protein>